<reference evidence="1 2" key="1">
    <citation type="submission" date="2019-02" db="EMBL/GenBank/DDBJ databases">
        <title>Spindle-shaped viruses infect a marine ammonia-oxidizing thaumarchaeon.</title>
        <authorList>
            <person name="Kim J.-G."/>
            <person name="Kim S.-J."/>
            <person name="Rhee S.-K."/>
        </authorList>
    </citation>
    <scope>NUCLEOTIDE SEQUENCE [LARGE SCALE GENOMIC DNA]</scope>
    <source>
        <strain evidence="1">NSV4</strain>
    </source>
</reference>
<accession>A0A514K343</accession>
<dbReference type="Proteomes" id="UP000320887">
    <property type="component" value="Segment"/>
</dbReference>
<sequence length="303" mass="33446">MFDNNAPQTFVKEVFNSESKTVTTSTQQFDAKKVNVYGHIIALIFAFQTTITKGSGTINTSKTVLDAFGQITIRDKNSRPILDDDSSRFPIIRKILSFASQPSWADHKRGEYDAGTALTDTGSAQTHEMEIPIDINLRDQPISVEYVVDTLSDLLSTVGTATATAQLQIASINIVPIGRNAQYAQRETRRLYSYVHTSAISSETELQNGLPTGVVIDNVACYVTTDSNVTDYTLKPTGKSIGIDRLARKYIEQMENRNAFDGHTSGYHVLNHAPFKVGDSTLFSINPASSFTPRIFLTHRGVR</sequence>
<proteinExistence type="predicted"/>
<evidence type="ECO:0000313" key="1">
    <source>
        <dbReference type="EMBL" id="QDI74053.1"/>
    </source>
</evidence>
<evidence type="ECO:0000313" key="2">
    <source>
        <dbReference type="Proteomes" id="UP000320887"/>
    </source>
</evidence>
<protein>
    <submittedName>
        <fullName evidence="1">Uncharacterized protein</fullName>
    </submittedName>
</protein>
<organism evidence="1 2">
    <name type="scientific">Nitrosopumilus spindle-shaped virus</name>
    <dbReference type="NCBI Taxonomy" id="2508184"/>
    <lineage>
        <taxon>Viruses</taxon>
        <taxon>Viruses incertae sedis</taxon>
        <taxon>Thaspiviridae</taxon>
        <taxon>Nitmarvirus</taxon>
        <taxon>Nitmarvirus maris</taxon>
        <taxon>Nitmarvirus NSV1</taxon>
    </lineage>
</organism>
<dbReference type="EMBL" id="MK570056">
    <property type="protein sequence ID" value="QDI74053.1"/>
    <property type="molecule type" value="Genomic_DNA"/>
</dbReference>
<name>A0A514K343_9VIRU</name>